<feature type="domain" description="MATH" evidence="8">
    <location>
        <begin position="80"/>
        <end position="211"/>
    </location>
</feature>
<dbReference type="InterPro" id="IPR008974">
    <property type="entry name" value="TRAF-like"/>
</dbReference>
<evidence type="ECO:0000256" key="2">
    <source>
        <dbReference type="ARBA" id="ARBA00009085"/>
    </source>
</evidence>
<dbReference type="PANTHER" id="PTHR24006">
    <property type="entry name" value="UBIQUITIN CARBOXYL-TERMINAL HYDROLASE"/>
    <property type="match status" value="1"/>
</dbReference>
<evidence type="ECO:0000313" key="11">
    <source>
        <dbReference type="Proteomes" id="UP001446871"/>
    </source>
</evidence>
<organism evidence="10 11">
    <name type="scientific">Apiospora saccharicola</name>
    <dbReference type="NCBI Taxonomy" id="335842"/>
    <lineage>
        <taxon>Eukaryota</taxon>
        <taxon>Fungi</taxon>
        <taxon>Dikarya</taxon>
        <taxon>Ascomycota</taxon>
        <taxon>Pezizomycotina</taxon>
        <taxon>Sordariomycetes</taxon>
        <taxon>Xylariomycetidae</taxon>
        <taxon>Amphisphaeriales</taxon>
        <taxon>Apiosporaceae</taxon>
        <taxon>Apiospora</taxon>
    </lineage>
</organism>
<dbReference type="CDD" id="cd02659">
    <property type="entry name" value="peptidase_C19C"/>
    <property type="match status" value="1"/>
</dbReference>
<dbReference type="SUPFAM" id="SSF54001">
    <property type="entry name" value="Cysteine proteinases"/>
    <property type="match status" value="1"/>
</dbReference>
<dbReference type="EMBL" id="JAQQWM010000009">
    <property type="protein sequence ID" value="KAK8046138.1"/>
    <property type="molecule type" value="Genomic_DNA"/>
</dbReference>
<evidence type="ECO:0000259" key="8">
    <source>
        <dbReference type="PROSITE" id="PS50144"/>
    </source>
</evidence>
<dbReference type="Pfam" id="PF00443">
    <property type="entry name" value="UCH"/>
    <property type="match status" value="1"/>
</dbReference>
<dbReference type="SMART" id="SM00061">
    <property type="entry name" value="MATH"/>
    <property type="match status" value="1"/>
</dbReference>
<dbReference type="PROSITE" id="PS00973">
    <property type="entry name" value="USP_2"/>
    <property type="match status" value="1"/>
</dbReference>
<dbReference type="Gene3D" id="3.10.20.90">
    <property type="entry name" value="Phosphatidylinositol 3-kinase Catalytic Subunit, Chain A, domain 1"/>
    <property type="match status" value="2"/>
</dbReference>
<comment type="caution">
    <text evidence="10">The sequence shown here is derived from an EMBL/GenBank/DDBJ whole genome shotgun (WGS) entry which is preliminary data.</text>
</comment>
<dbReference type="Gene3D" id="2.60.210.10">
    <property type="entry name" value="Apoptosis, Tumor Necrosis Factor Receptor Associated Protein 2, Chain A"/>
    <property type="match status" value="1"/>
</dbReference>
<dbReference type="Pfam" id="PF22486">
    <property type="entry name" value="MATH_2"/>
    <property type="match status" value="1"/>
</dbReference>
<dbReference type="InterPro" id="IPR024729">
    <property type="entry name" value="USP7_ICP0-binding_dom"/>
</dbReference>
<evidence type="ECO:0000256" key="7">
    <source>
        <dbReference type="ARBA" id="ARBA00022807"/>
    </source>
</evidence>
<keyword evidence="7" id="KW-0788">Thiol protease</keyword>
<reference evidence="10 11" key="1">
    <citation type="submission" date="2023-01" db="EMBL/GenBank/DDBJ databases">
        <title>Analysis of 21 Apiospora genomes using comparative genomics revels a genus with tremendous synthesis potential of carbohydrate active enzymes and secondary metabolites.</title>
        <authorList>
            <person name="Sorensen T."/>
        </authorList>
    </citation>
    <scope>NUCLEOTIDE SEQUENCE [LARGE SCALE GENOMIC DNA]</scope>
    <source>
        <strain evidence="10 11">CBS 83171</strain>
    </source>
</reference>
<dbReference type="PROSITE" id="PS50235">
    <property type="entry name" value="USP_3"/>
    <property type="match status" value="1"/>
</dbReference>
<dbReference type="InterPro" id="IPR002083">
    <property type="entry name" value="MATH/TRAF_dom"/>
</dbReference>
<dbReference type="InterPro" id="IPR018200">
    <property type="entry name" value="USP_CS"/>
</dbReference>
<dbReference type="InterPro" id="IPR038765">
    <property type="entry name" value="Papain-like_cys_pep_sf"/>
</dbReference>
<dbReference type="InterPro" id="IPR029346">
    <property type="entry name" value="USP_C"/>
</dbReference>
<dbReference type="EC" id="3.4.19.12" evidence="3"/>
<dbReference type="Pfam" id="PF12436">
    <property type="entry name" value="USP7_ICP0_bdg"/>
    <property type="match status" value="1"/>
</dbReference>
<dbReference type="InterPro" id="IPR001394">
    <property type="entry name" value="Peptidase_C19_UCH"/>
</dbReference>
<evidence type="ECO:0000256" key="6">
    <source>
        <dbReference type="ARBA" id="ARBA00022801"/>
    </source>
</evidence>
<comment type="similarity">
    <text evidence="2">Belongs to the peptidase C19 family.</text>
</comment>
<accession>A0ABR1THN2</accession>
<dbReference type="Gene3D" id="3.90.70.10">
    <property type="entry name" value="Cysteine proteinases"/>
    <property type="match status" value="1"/>
</dbReference>
<proteinExistence type="inferred from homology"/>
<evidence type="ECO:0000256" key="1">
    <source>
        <dbReference type="ARBA" id="ARBA00000707"/>
    </source>
</evidence>
<evidence type="ECO:0000259" key="9">
    <source>
        <dbReference type="PROSITE" id="PS50235"/>
    </source>
</evidence>
<evidence type="ECO:0000256" key="5">
    <source>
        <dbReference type="ARBA" id="ARBA00022786"/>
    </source>
</evidence>
<gene>
    <name evidence="10" type="ORF">PG996_014202</name>
</gene>
<keyword evidence="6 10" id="KW-0378">Hydrolase</keyword>
<dbReference type="PROSITE" id="PS00972">
    <property type="entry name" value="USP_1"/>
    <property type="match status" value="1"/>
</dbReference>
<sequence>MPIQQSYDPEIHSPNEMVVDSSDDYVVPTENEKEPVAIINPDSLDADGDQPENVTLATDFETMKELVLPPLLEEPRILDDAVDTWTIEGWRNLSKKEHGPVFRAGGFPWRILLFPFGNNVDQASVYLEHGFDDPNQIPDDWSCCVQFGLVMWNINDPSLFTYHTAHHRFTKDESDWGFTRFLELRRMFQLPWENSNKTLCENESANITAYVRVVEDETGVLWHNFNNYDSKKETGFVGLKNQGATCYLNSLLQSLYFTNAFRKAVYQIPTSEDESIMNSAYALQRLFYQLQTSNSAVGTNELTKSFGWDTRHIFEQQDVQELSRKLIERMEERMKGTAAEDALPKMLSGKVKTYVSCIDVDYESSRIEDFWDIQLNVRGISTLQDSFKDYIQQETLDGENKYWAGDDFKYQDAHKGVIFTSFPDVLHLHLKRFEYDVQRDAMMKVNDRFEFPDFFDAAPYLEKGADVSEPWVYKLHGVLVHSGDLNAGHYYAFLKPNKDGWFYKFDDDKVTKATMRETLEENYGGEYRASHNQQLRSNVQKKTPIMRQMSAYMLVYIRESRLGQVLTPVSEDDSPLHLQKRLEEEAAAREAKRKEREEQHLFQMVKVVNEDTFKHHGSTDLTFFDGDAKVDPAAPRSYKINKKTPMEEVLSIIGDDIKQDPRRIRLWLMVNRQNKTTRPDQPIMDLKPSVGETYTRTASSSRDNALRVWAEVAEEVDEQGEAIWPTYQSNANGVVVKTTDLILLFIKCFDAEKQTLQGVGHVYASKEKKVEDLVPAICKKMGWGDKLPAGEQLAMWEEIKPSMIEPLKAKQTLKAAELQDGDVLCFQRMPDRKAPGDILGKIPRLDEKQPDDGVKRWDHFETAPEYYDFLNWKKEVKLWPHPTRCDKDYDSFNLTLSSRITYDQLAERVAYELKVEPTHLRFFTINASTGNPKVPVRRVLSQTLHQILNPQSNFAANSQTKPDALYFEVLEMSLAELDTKKNVKVTWLSEGISKDLAYQDTFDILVNKQGHVEDLIQAFSKKAQIKDEQEGGRIRVYEIHNHQFHRELSPSYPVLSINDYTEVIAERIPDEELDADERNFVKVIHFQNDPTRVHGIPFKFLLKEGEPFSETKKRLEKRTGIKGKAFEKIKFAAVNKYDKKARYLQDGKVLPGYNVNGGKRLISGTDDVLFDEGGSIEDDLTLGLDHVDRSRNRGNGQEMFLK</sequence>
<dbReference type="Pfam" id="PF14533">
    <property type="entry name" value="USP7_C2"/>
    <property type="match status" value="1"/>
</dbReference>
<keyword evidence="11" id="KW-1185">Reference proteome</keyword>
<dbReference type="InterPro" id="IPR050164">
    <property type="entry name" value="Peptidase_C19"/>
</dbReference>
<dbReference type="PROSITE" id="PS50144">
    <property type="entry name" value="MATH"/>
    <property type="match status" value="1"/>
</dbReference>
<dbReference type="GO" id="GO:0016787">
    <property type="term" value="F:hydrolase activity"/>
    <property type="evidence" value="ECO:0007669"/>
    <property type="project" value="UniProtKB-KW"/>
</dbReference>
<comment type="catalytic activity">
    <reaction evidence="1">
        <text>Thiol-dependent hydrolysis of ester, thioester, amide, peptide and isopeptide bonds formed by the C-terminal Gly of ubiquitin (a 76-residue protein attached to proteins as an intracellular targeting signal).</text>
        <dbReference type="EC" id="3.4.19.12"/>
    </reaction>
</comment>
<evidence type="ECO:0000256" key="3">
    <source>
        <dbReference type="ARBA" id="ARBA00012759"/>
    </source>
</evidence>
<keyword evidence="4" id="KW-0645">Protease</keyword>
<dbReference type="Proteomes" id="UP001446871">
    <property type="component" value="Unassembled WGS sequence"/>
</dbReference>
<evidence type="ECO:0000313" key="10">
    <source>
        <dbReference type="EMBL" id="KAK8046138.1"/>
    </source>
</evidence>
<dbReference type="PANTHER" id="PTHR24006:SF644">
    <property type="entry name" value="UBIQUITIN CARBOXYL-TERMINAL HYDROLASE 7"/>
    <property type="match status" value="1"/>
</dbReference>
<feature type="domain" description="USP" evidence="9">
    <location>
        <begin position="237"/>
        <end position="559"/>
    </location>
</feature>
<dbReference type="InterPro" id="IPR028889">
    <property type="entry name" value="USP"/>
</dbReference>
<evidence type="ECO:0000256" key="4">
    <source>
        <dbReference type="ARBA" id="ARBA00022670"/>
    </source>
</evidence>
<keyword evidence="5" id="KW-0833">Ubl conjugation pathway</keyword>
<name>A0ABR1THN2_9PEZI</name>
<protein>
    <recommendedName>
        <fullName evidence="3">ubiquitinyl hydrolase 1</fullName>
        <ecNumber evidence="3">3.4.19.12</ecNumber>
    </recommendedName>
</protein>
<dbReference type="SUPFAM" id="SSF49599">
    <property type="entry name" value="TRAF domain-like"/>
    <property type="match status" value="1"/>
</dbReference>